<dbReference type="GO" id="GO:0006813">
    <property type="term" value="P:potassium ion transport"/>
    <property type="evidence" value="ECO:0007669"/>
    <property type="project" value="UniProtKB-KW"/>
</dbReference>
<evidence type="ECO:0000256" key="6">
    <source>
        <dbReference type="ARBA" id="ARBA00022538"/>
    </source>
</evidence>
<accession>A0A0B4XTS2</accession>
<evidence type="ECO:0000256" key="3">
    <source>
        <dbReference type="ARBA" id="ARBA00022449"/>
    </source>
</evidence>
<evidence type="ECO:0000259" key="13">
    <source>
        <dbReference type="PROSITE" id="PS51202"/>
    </source>
</evidence>
<keyword evidence="2" id="KW-0813">Transport</keyword>
<feature type="transmembrane region" description="Helical" evidence="12">
    <location>
        <begin position="197"/>
        <end position="214"/>
    </location>
</feature>
<feature type="transmembrane region" description="Helical" evidence="12">
    <location>
        <begin position="273"/>
        <end position="291"/>
    </location>
</feature>
<dbReference type="AlphaFoldDB" id="A0A0B4XTS2"/>
<dbReference type="GO" id="GO:1902600">
    <property type="term" value="P:proton transmembrane transport"/>
    <property type="evidence" value="ECO:0007669"/>
    <property type="project" value="InterPro"/>
</dbReference>
<evidence type="ECO:0000256" key="11">
    <source>
        <dbReference type="ARBA" id="ARBA00023136"/>
    </source>
</evidence>
<evidence type="ECO:0000256" key="2">
    <source>
        <dbReference type="ARBA" id="ARBA00022448"/>
    </source>
</evidence>
<keyword evidence="4" id="KW-1003">Cell membrane</keyword>
<feature type="transmembrane region" description="Helical" evidence="12">
    <location>
        <begin position="33"/>
        <end position="52"/>
    </location>
</feature>
<dbReference type="PANTHER" id="PTHR32507:SF7">
    <property type="entry name" value="K(+)_H(+) ANTIPORTER NHAP2"/>
    <property type="match status" value="1"/>
</dbReference>
<keyword evidence="7 12" id="KW-0812">Transmembrane</keyword>
<dbReference type="InterPro" id="IPR006037">
    <property type="entry name" value="RCK_C"/>
</dbReference>
<dbReference type="NCBIfam" id="NF003716">
    <property type="entry name" value="PRK05326.1-3"/>
    <property type="match status" value="1"/>
</dbReference>
<dbReference type="Gene3D" id="3.30.70.1450">
    <property type="entry name" value="Regulator of K+ conductance, C-terminal domain"/>
    <property type="match status" value="1"/>
</dbReference>
<dbReference type="GO" id="GO:0008324">
    <property type="term" value="F:monoatomic cation transmembrane transporter activity"/>
    <property type="evidence" value="ECO:0007669"/>
    <property type="project" value="InterPro"/>
</dbReference>
<dbReference type="KEGG" id="apac:S7S_18365"/>
<evidence type="ECO:0000256" key="8">
    <source>
        <dbReference type="ARBA" id="ARBA00022958"/>
    </source>
</evidence>
<feature type="transmembrane region" description="Helical" evidence="12">
    <location>
        <begin position="6"/>
        <end position="26"/>
    </location>
</feature>
<dbReference type="SUPFAM" id="SSF56176">
    <property type="entry name" value="FAD-binding/transporter-associated domain-like"/>
    <property type="match status" value="1"/>
</dbReference>
<dbReference type="SMART" id="SM01091">
    <property type="entry name" value="CorC_HlyC"/>
    <property type="match status" value="1"/>
</dbReference>
<evidence type="ECO:0000256" key="7">
    <source>
        <dbReference type="ARBA" id="ARBA00022692"/>
    </source>
</evidence>
<feature type="transmembrane region" description="Helical" evidence="12">
    <location>
        <begin position="58"/>
        <end position="78"/>
    </location>
</feature>
<dbReference type="GO" id="GO:0005886">
    <property type="term" value="C:plasma membrane"/>
    <property type="evidence" value="ECO:0007669"/>
    <property type="project" value="UniProtKB-SubCell"/>
</dbReference>
<evidence type="ECO:0000256" key="4">
    <source>
        <dbReference type="ARBA" id="ARBA00022475"/>
    </source>
</evidence>
<keyword evidence="15" id="KW-1185">Reference proteome</keyword>
<dbReference type="Pfam" id="PF03471">
    <property type="entry name" value="CorC_HlyC"/>
    <property type="match status" value="1"/>
</dbReference>
<feature type="transmembrane region" description="Helical" evidence="12">
    <location>
        <begin position="303"/>
        <end position="322"/>
    </location>
</feature>
<keyword evidence="11 12" id="KW-0472">Membrane</keyword>
<feature type="transmembrane region" description="Helical" evidence="12">
    <location>
        <begin position="160"/>
        <end position="177"/>
    </location>
</feature>
<dbReference type="Pfam" id="PF00999">
    <property type="entry name" value="Na_H_Exchanger"/>
    <property type="match status" value="1"/>
</dbReference>
<dbReference type="InterPro" id="IPR006153">
    <property type="entry name" value="Cation/H_exchanger_TM"/>
</dbReference>
<feature type="transmembrane region" description="Helical" evidence="12">
    <location>
        <begin position="226"/>
        <end position="253"/>
    </location>
</feature>
<evidence type="ECO:0000313" key="15">
    <source>
        <dbReference type="Proteomes" id="UP000006764"/>
    </source>
</evidence>
<gene>
    <name evidence="14" type="ORF">S7S_18365</name>
</gene>
<evidence type="ECO:0000256" key="12">
    <source>
        <dbReference type="SAM" id="Phobius"/>
    </source>
</evidence>
<dbReference type="PANTHER" id="PTHR32507">
    <property type="entry name" value="NA(+)/H(+) ANTIPORTER 1"/>
    <property type="match status" value="1"/>
</dbReference>
<dbReference type="Gene3D" id="1.20.1530.20">
    <property type="match status" value="1"/>
</dbReference>
<dbReference type="Pfam" id="PF02080">
    <property type="entry name" value="TrkA_C"/>
    <property type="match status" value="1"/>
</dbReference>
<dbReference type="STRING" id="391936.S7S_18365"/>
<keyword evidence="3" id="KW-0050">Antiport</keyword>
<feature type="domain" description="RCK C-terminal" evidence="13">
    <location>
        <begin position="401"/>
        <end position="481"/>
    </location>
</feature>
<dbReference type="GO" id="GO:0015297">
    <property type="term" value="F:antiporter activity"/>
    <property type="evidence" value="ECO:0007669"/>
    <property type="project" value="UniProtKB-KW"/>
</dbReference>
<evidence type="ECO:0000256" key="1">
    <source>
        <dbReference type="ARBA" id="ARBA00004651"/>
    </source>
</evidence>
<dbReference type="GO" id="GO:0050660">
    <property type="term" value="F:flavin adenine dinucleotide binding"/>
    <property type="evidence" value="ECO:0007669"/>
    <property type="project" value="InterPro"/>
</dbReference>
<organism evidence="14 15">
    <name type="scientific">Isoalcanivorax pacificus W11-5</name>
    <dbReference type="NCBI Taxonomy" id="391936"/>
    <lineage>
        <taxon>Bacteria</taxon>
        <taxon>Pseudomonadati</taxon>
        <taxon>Pseudomonadota</taxon>
        <taxon>Gammaproteobacteria</taxon>
        <taxon>Oceanospirillales</taxon>
        <taxon>Alcanivoracaceae</taxon>
        <taxon>Isoalcanivorax</taxon>
    </lineage>
</organism>
<dbReference type="InterPro" id="IPR038770">
    <property type="entry name" value="Na+/solute_symporter_sf"/>
</dbReference>
<evidence type="ECO:0000256" key="5">
    <source>
        <dbReference type="ARBA" id="ARBA00022519"/>
    </source>
</evidence>
<dbReference type="NCBIfam" id="NF003715">
    <property type="entry name" value="PRK05326.1-2"/>
    <property type="match status" value="1"/>
</dbReference>
<keyword evidence="9 12" id="KW-1133">Transmembrane helix</keyword>
<keyword evidence="5" id="KW-0997">Cell inner membrane</keyword>
<reference evidence="14 15" key="1">
    <citation type="journal article" date="2012" name="J. Bacteriol.">
        <title>Genome sequence of an alkane-degrading bacterium, Alcanivorax pacificus type strain W11-5, isolated from deep sea sediment.</title>
        <authorList>
            <person name="Lai Q."/>
            <person name="Shao Z."/>
        </authorList>
    </citation>
    <scope>NUCLEOTIDE SEQUENCE [LARGE SCALE GENOMIC DNA]</scope>
    <source>
        <strain evidence="14 15">W11-5</strain>
    </source>
</reference>
<name>A0A0B4XTS2_9GAMM</name>
<feature type="transmembrane region" description="Helical" evidence="12">
    <location>
        <begin position="119"/>
        <end position="139"/>
    </location>
</feature>
<dbReference type="Proteomes" id="UP000006764">
    <property type="component" value="Chromosome"/>
</dbReference>
<dbReference type="NCBIfam" id="NF003714">
    <property type="entry name" value="PRK05326.1-1"/>
    <property type="match status" value="1"/>
</dbReference>
<dbReference type="OrthoDB" id="9810759at2"/>
<evidence type="ECO:0000313" key="14">
    <source>
        <dbReference type="EMBL" id="AJD50085.1"/>
    </source>
</evidence>
<dbReference type="HOGENOM" id="CLU_005912_9_2_6"/>
<dbReference type="RefSeq" id="WP_008734469.1">
    <property type="nucleotide sequence ID" value="NZ_CP004387.1"/>
</dbReference>
<protein>
    <submittedName>
        <fullName evidence="14">Sodium/hydrogen exchanger family protein</fullName>
    </submittedName>
</protein>
<dbReference type="EMBL" id="CP004387">
    <property type="protein sequence ID" value="AJD50085.1"/>
    <property type="molecule type" value="Genomic_DNA"/>
</dbReference>
<evidence type="ECO:0000256" key="9">
    <source>
        <dbReference type="ARBA" id="ARBA00022989"/>
    </source>
</evidence>
<sequence>MESLNVFILIGAFILFIGLLLGSLSTRVGVPTLLVFLGVGMAAGENGIGGIQFEDVDFAFLISNLALAIILLDGGLRTRLETFRVGLKPALSLATLGVALSAMFTGAFATWLLGVDWRVGLLLGGIIGSTDAAAVFSMIRSAGVRINARVASTLEIESGLNDPMAIFITVLLIDLLLKPDASWGAETLTTLIQQFGVGALLGVGLGILLAELLLRVRSNEGLHALLLCTGGLSLFAITNLLGGSGFLAAYVAGLVAGNWRSGTSDNVLRSMDSMAWLAQSGMFLLLGLLVSPKEMLDSLLPGLAIALFLMLVARPLAVWLSLLPFGFPRREQGFIAWTGLRGAVPIVLAVFPLMSGLDQSRLLFDIVFVVVIASLLLQGTTLGPMARRLKLALPPAAKPLTEVGLEGVDDQFVAQFRIEPGSRADGKALGDLVTPAIRPVALVRAGSSLSLEDNPVLRAGDTLSLLASHGDLEQLSEWFLSSTVALRRFYGDFTVRATVQVADVAMSYGLTGLAEDELALSLEQLFRRRHNTTPVVGDTVDLGGIRLRVRAMDKGRVSLVGIRLPKG</sequence>
<feature type="transmembrane region" description="Helical" evidence="12">
    <location>
        <begin position="334"/>
        <end position="355"/>
    </location>
</feature>
<dbReference type="PROSITE" id="PS51202">
    <property type="entry name" value="RCK_C"/>
    <property type="match status" value="1"/>
</dbReference>
<keyword evidence="6" id="KW-0633">Potassium transport</keyword>
<keyword evidence="10" id="KW-0406">Ion transport</keyword>
<feature type="transmembrane region" description="Helical" evidence="12">
    <location>
        <begin position="362"/>
        <end position="380"/>
    </location>
</feature>
<keyword evidence="8" id="KW-0630">Potassium</keyword>
<dbReference type="InterPro" id="IPR005170">
    <property type="entry name" value="Transptr-assoc_dom"/>
</dbReference>
<feature type="transmembrane region" description="Helical" evidence="12">
    <location>
        <begin position="90"/>
        <end position="113"/>
    </location>
</feature>
<dbReference type="SUPFAM" id="SSF116726">
    <property type="entry name" value="TrkA C-terminal domain-like"/>
    <property type="match status" value="1"/>
</dbReference>
<comment type="subcellular location">
    <subcellularLocation>
        <location evidence="1">Cell membrane</location>
        <topology evidence="1">Multi-pass membrane protein</topology>
    </subcellularLocation>
</comment>
<proteinExistence type="predicted"/>
<dbReference type="InterPro" id="IPR036721">
    <property type="entry name" value="RCK_C_sf"/>
</dbReference>
<dbReference type="InterPro" id="IPR036318">
    <property type="entry name" value="FAD-bd_PCMH-like_sf"/>
</dbReference>
<evidence type="ECO:0000256" key="10">
    <source>
        <dbReference type="ARBA" id="ARBA00023065"/>
    </source>
</evidence>